<organism evidence="2 3">
    <name type="scientific">Microbacterium limosum</name>
    <dbReference type="NCBI Taxonomy" id="3079935"/>
    <lineage>
        <taxon>Bacteria</taxon>
        <taxon>Bacillati</taxon>
        <taxon>Actinomycetota</taxon>
        <taxon>Actinomycetes</taxon>
        <taxon>Micrococcales</taxon>
        <taxon>Microbacteriaceae</taxon>
        <taxon>Microbacterium</taxon>
    </lineage>
</organism>
<dbReference type="RefSeq" id="WP_330169717.1">
    <property type="nucleotide sequence ID" value="NZ_CP137080.1"/>
</dbReference>
<dbReference type="EMBL" id="CP137080">
    <property type="protein sequence ID" value="WOQ68576.1"/>
    <property type="molecule type" value="Genomic_DNA"/>
</dbReference>
<evidence type="ECO:0000313" key="3">
    <source>
        <dbReference type="Proteomes" id="UP001329313"/>
    </source>
</evidence>
<evidence type="ECO:0000313" key="2">
    <source>
        <dbReference type="EMBL" id="WOQ68576.1"/>
    </source>
</evidence>
<evidence type="ECO:0000256" key="1">
    <source>
        <dbReference type="SAM" id="MobiDB-lite"/>
    </source>
</evidence>
<gene>
    <name evidence="2" type="ORF">RYJ27_07515</name>
</gene>
<feature type="region of interest" description="Disordered" evidence="1">
    <location>
        <begin position="1"/>
        <end position="31"/>
    </location>
</feature>
<protein>
    <submittedName>
        <fullName evidence="2">Uncharacterized protein</fullName>
    </submittedName>
</protein>
<dbReference type="Proteomes" id="UP001329313">
    <property type="component" value="Chromosome"/>
</dbReference>
<feature type="compositionally biased region" description="Acidic residues" evidence="1">
    <location>
        <begin position="1"/>
        <end position="19"/>
    </location>
</feature>
<accession>A0AAU0MEK7</accession>
<name>A0AAU0MEK7_9MICO</name>
<dbReference type="KEGG" id="mliy:RYJ27_07515"/>
<reference evidence="2 3" key="1">
    <citation type="submission" date="2023-10" db="EMBL/GenBank/DDBJ databases">
        <title>Y20.</title>
        <authorList>
            <person name="Zhang G."/>
            <person name="Ding Y."/>
        </authorList>
    </citation>
    <scope>NUCLEOTIDE SEQUENCE [LARGE SCALE GENOMIC DNA]</scope>
    <source>
        <strain evidence="2 3">Y20</strain>
    </source>
</reference>
<proteinExistence type="predicted"/>
<dbReference type="AlphaFoldDB" id="A0AAU0MEK7"/>
<sequence length="76" mass="7755">MSFADEGVDVIDPGCDDLDNGLVGPGRRQGPLLQPQHIRAAGAVVLDDPGGRGDLYDGPASPLAVERFKATPAGDG</sequence>
<keyword evidence="3" id="KW-1185">Reference proteome</keyword>